<feature type="region of interest" description="Disordered" evidence="6">
    <location>
        <begin position="263"/>
        <end position="311"/>
    </location>
</feature>
<feature type="transmembrane region" description="Helical" evidence="7">
    <location>
        <begin position="90"/>
        <end position="116"/>
    </location>
</feature>
<proteinExistence type="inferred from homology"/>
<evidence type="ECO:0000256" key="5">
    <source>
        <dbReference type="ARBA" id="ARBA00038359"/>
    </source>
</evidence>
<comment type="similarity">
    <text evidence="5">Belongs to the SAT4 family.</text>
</comment>
<comment type="subcellular location">
    <subcellularLocation>
        <location evidence="1">Membrane</location>
        <topology evidence="1">Multi-pass membrane protein</topology>
    </subcellularLocation>
</comment>
<feature type="domain" description="Rhodopsin" evidence="8">
    <location>
        <begin position="165"/>
        <end position="206"/>
    </location>
</feature>
<evidence type="ECO:0000256" key="1">
    <source>
        <dbReference type="ARBA" id="ARBA00004141"/>
    </source>
</evidence>
<feature type="domain" description="Rhodopsin" evidence="8">
    <location>
        <begin position="7"/>
        <end position="160"/>
    </location>
</feature>
<dbReference type="InterPro" id="IPR052337">
    <property type="entry name" value="SAT4-like"/>
</dbReference>
<dbReference type="EMBL" id="MU006319">
    <property type="protein sequence ID" value="KAF2848189.1"/>
    <property type="molecule type" value="Genomic_DNA"/>
</dbReference>
<dbReference type="PANTHER" id="PTHR33048:SF47">
    <property type="entry name" value="INTEGRAL MEMBRANE PROTEIN-RELATED"/>
    <property type="match status" value="1"/>
</dbReference>
<feature type="transmembrane region" description="Helical" evidence="7">
    <location>
        <begin position="25"/>
        <end position="42"/>
    </location>
</feature>
<dbReference type="GO" id="GO:0016020">
    <property type="term" value="C:membrane"/>
    <property type="evidence" value="ECO:0007669"/>
    <property type="project" value="UniProtKB-SubCell"/>
</dbReference>
<evidence type="ECO:0000256" key="3">
    <source>
        <dbReference type="ARBA" id="ARBA00022989"/>
    </source>
</evidence>
<evidence type="ECO:0000313" key="10">
    <source>
        <dbReference type="Proteomes" id="UP000799423"/>
    </source>
</evidence>
<keyword evidence="3 7" id="KW-1133">Transmembrane helix</keyword>
<keyword evidence="2 7" id="KW-0812">Transmembrane</keyword>
<evidence type="ECO:0000256" key="4">
    <source>
        <dbReference type="ARBA" id="ARBA00023136"/>
    </source>
</evidence>
<evidence type="ECO:0000259" key="8">
    <source>
        <dbReference type="Pfam" id="PF20684"/>
    </source>
</evidence>
<name>A0A6A7B1H4_9PLEO</name>
<sequence length="339" mass="37115">MILVPLKLWCRRRAGGWSNIGLDNYLTILSLLVANAFFWTCMIGMRDMLGRHVADLPDPMMLILYTCAIANIKLAVLAFYWRLFAVNARIAIWIVSGMCIAWFLAILLCVILNCVFVKAAWDITITNAKCIEIQSIYLGGSVPNVVIDLVVVLMPRPYFVLLFSSASQSPNSGDVTYNFREIIVWSTVEINIGLVCACLPSLKPSFAAIGLNRLFSFDGSRGSRISDNKSPGPSSGNPSRRFGGTYELQPRKKVSTGGLFSTVGGVTKPDSEEELKTLGGGYGKNQTEVAMARSSDDSTNHTPGSTPNNGINVQRDWSVYVDHIGARQCDGRIQVVSCL</sequence>
<gene>
    <name evidence="9" type="ORF">T440DRAFT_500551</name>
</gene>
<keyword evidence="4 7" id="KW-0472">Membrane</keyword>
<reference evidence="9" key="1">
    <citation type="submission" date="2020-01" db="EMBL/GenBank/DDBJ databases">
        <authorList>
            <consortium name="DOE Joint Genome Institute"/>
            <person name="Haridas S."/>
            <person name="Albert R."/>
            <person name="Binder M."/>
            <person name="Bloem J."/>
            <person name="Labutti K."/>
            <person name="Salamov A."/>
            <person name="Andreopoulos B."/>
            <person name="Baker S.E."/>
            <person name="Barry K."/>
            <person name="Bills G."/>
            <person name="Bluhm B.H."/>
            <person name="Cannon C."/>
            <person name="Castanera R."/>
            <person name="Culley D.E."/>
            <person name="Daum C."/>
            <person name="Ezra D."/>
            <person name="Gonzalez J.B."/>
            <person name="Henrissat B."/>
            <person name="Kuo A."/>
            <person name="Liang C."/>
            <person name="Lipzen A."/>
            <person name="Lutzoni F."/>
            <person name="Magnuson J."/>
            <person name="Mondo S."/>
            <person name="Nolan M."/>
            <person name="Ohm R."/>
            <person name="Pangilinan J."/>
            <person name="Park H.-J."/>
            <person name="Ramirez L."/>
            <person name="Alfaro M."/>
            <person name="Sun H."/>
            <person name="Tritt A."/>
            <person name="Yoshinaga Y."/>
            <person name="Zwiers L.-H."/>
            <person name="Turgeon B.G."/>
            <person name="Goodwin S.B."/>
            <person name="Spatafora J.W."/>
            <person name="Crous P.W."/>
            <person name="Grigoriev I.V."/>
        </authorList>
    </citation>
    <scope>NUCLEOTIDE SEQUENCE</scope>
    <source>
        <strain evidence="9">IPT5</strain>
    </source>
</reference>
<feature type="region of interest" description="Disordered" evidence="6">
    <location>
        <begin position="221"/>
        <end position="247"/>
    </location>
</feature>
<evidence type="ECO:0000313" key="9">
    <source>
        <dbReference type="EMBL" id="KAF2848189.1"/>
    </source>
</evidence>
<feature type="transmembrane region" description="Helical" evidence="7">
    <location>
        <begin position="62"/>
        <end position="84"/>
    </location>
</feature>
<protein>
    <recommendedName>
        <fullName evidence="8">Rhodopsin domain-containing protein</fullName>
    </recommendedName>
</protein>
<keyword evidence="10" id="KW-1185">Reference proteome</keyword>
<feature type="compositionally biased region" description="Polar residues" evidence="6">
    <location>
        <begin position="300"/>
        <end position="311"/>
    </location>
</feature>
<dbReference type="Pfam" id="PF20684">
    <property type="entry name" value="Fung_rhodopsin"/>
    <property type="match status" value="2"/>
</dbReference>
<feature type="transmembrane region" description="Helical" evidence="7">
    <location>
        <begin position="136"/>
        <end position="154"/>
    </location>
</feature>
<dbReference type="AlphaFoldDB" id="A0A6A7B1H4"/>
<accession>A0A6A7B1H4</accession>
<feature type="compositionally biased region" description="Low complexity" evidence="6">
    <location>
        <begin position="230"/>
        <end position="244"/>
    </location>
</feature>
<dbReference type="InterPro" id="IPR049326">
    <property type="entry name" value="Rhodopsin_dom_fungi"/>
</dbReference>
<dbReference type="PANTHER" id="PTHR33048">
    <property type="entry name" value="PTH11-LIKE INTEGRAL MEMBRANE PROTEIN (AFU_ORTHOLOGUE AFUA_5G11245)"/>
    <property type="match status" value="1"/>
</dbReference>
<organism evidence="9 10">
    <name type="scientific">Plenodomus tracheiphilus IPT5</name>
    <dbReference type="NCBI Taxonomy" id="1408161"/>
    <lineage>
        <taxon>Eukaryota</taxon>
        <taxon>Fungi</taxon>
        <taxon>Dikarya</taxon>
        <taxon>Ascomycota</taxon>
        <taxon>Pezizomycotina</taxon>
        <taxon>Dothideomycetes</taxon>
        <taxon>Pleosporomycetidae</taxon>
        <taxon>Pleosporales</taxon>
        <taxon>Pleosporineae</taxon>
        <taxon>Leptosphaeriaceae</taxon>
        <taxon>Plenodomus</taxon>
    </lineage>
</organism>
<evidence type="ECO:0000256" key="6">
    <source>
        <dbReference type="SAM" id="MobiDB-lite"/>
    </source>
</evidence>
<evidence type="ECO:0000256" key="7">
    <source>
        <dbReference type="SAM" id="Phobius"/>
    </source>
</evidence>
<dbReference type="Proteomes" id="UP000799423">
    <property type="component" value="Unassembled WGS sequence"/>
</dbReference>
<dbReference type="OrthoDB" id="5417844at2759"/>
<evidence type="ECO:0000256" key="2">
    <source>
        <dbReference type="ARBA" id="ARBA00022692"/>
    </source>
</evidence>